<dbReference type="InterPro" id="IPR045749">
    <property type="entry name" value="DUF6090"/>
</dbReference>
<accession>A0ABY9RKF1</accession>
<name>A0ABY9RKF1_9BURK</name>
<proteinExistence type="predicted"/>
<sequence>MAFQEIADHTKNVIDIVADSEHDKWHKVKEIGLEIAIIVFAVSLSIWFHSIGEHRHEQQQVRSFLLGLKRDLRADINQLYIIQNQDQTLEEKYRYLAQLPSTKQTDETIFDQAFAMIGKKTLFNPQNSRYEGFTSSGKLITIENNILLERVTKLYQSYLPQVKQAEIEWMQRQNRLQDFVENDFNGDGDFKHHIALITSRKGHHLSERAIDRAELLEQYRQYIELGTQIIKDIDQTYPGNEKSSFFSQEK</sequence>
<gene>
    <name evidence="1" type="ORF">RF679_02420</name>
</gene>
<evidence type="ECO:0000313" key="1">
    <source>
        <dbReference type="EMBL" id="WMW81150.1"/>
    </source>
</evidence>
<keyword evidence="2" id="KW-1185">Reference proteome</keyword>
<dbReference type="EMBL" id="CP133720">
    <property type="protein sequence ID" value="WMW81150.1"/>
    <property type="molecule type" value="Genomic_DNA"/>
</dbReference>
<protein>
    <submittedName>
        <fullName evidence="1">DUF6090 family protein</fullName>
    </submittedName>
</protein>
<dbReference type="RefSeq" id="WP_309482640.1">
    <property type="nucleotide sequence ID" value="NZ_CP133720.1"/>
</dbReference>
<dbReference type="Pfam" id="PF19578">
    <property type="entry name" value="DUF6090"/>
    <property type="match status" value="1"/>
</dbReference>
<reference evidence="1" key="1">
    <citation type="submission" date="2023-09" db="EMBL/GenBank/DDBJ databases">
        <title>Undibacterium sp. 20NA77.5 isolated from freshwater.</title>
        <authorList>
            <person name="Le V."/>
            <person name="Ko S.-R."/>
            <person name="Ahn C.-Y."/>
            <person name="Oh H.-M."/>
        </authorList>
    </citation>
    <scope>NUCLEOTIDE SEQUENCE</scope>
    <source>
        <strain evidence="1">20NA77.5</strain>
    </source>
</reference>
<dbReference type="Proteomes" id="UP001181355">
    <property type="component" value="Chromosome"/>
</dbReference>
<organism evidence="1 2">
    <name type="scientific">Undibacterium cyanobacteriorum</name>
    <dbReference type="NCBI Taxonomy" id="3073561"/>
    <lineage>
        <taxon>Bacteria</taxon>
        <taxon>Pseudomonadati</taxon>
        <taxon>Pseudomonadota</taxon>
        <taxon>Betaproteobacteria</taxon>
        <taxon>Burkholderiales</taxon>
        <taxon>Oxalobacteraceae</taxon>
        <taxon>Undibacterium</taxon>
    </lineage>
</organism>
<evidence type="ECO:0000313" key="2">
    <source>
        <dbReference type="Proteomes" id="UP001181355"/>
    </source>
</evidence>